<dbReference type="KEGG" id="rher:EHE19_010715"/>
<protein>
    <submittedName>
        <fullName evidence="1">GNAT family N-acetyltransferase</fullName>
    </submittedName>
</protein>
<dbReference type="OrthoDB" id="9795206at2"/>
<keyword evidence="1" id="KW-0808">Transferase</keyword>
<dbReference type="PANTHER" id="PTHR43415">
    <property type="entry name" value="SPERMIDINE N(1)-ACETYLTRANSFERASE"/>
    <property type="match status" value="1"/>
</dbReference>
<dbReference type="PROSITE" id="PS51186">
    <property type="entry name" value="GNAT"/>
    <property type="match status" value="1"/>
</dbReference>
<evidence type="ECO:0000313" key="1">
    <source>
        <dbReference type="EMBL" id="QNU68840.1"/>
    </source>
</evidence>
<sequence>MLRLRPYKKSDAKYLLNWFNDERLFSMWSANKFQYPLTETQLEIYKEKVDNDENAWITTAIDEKGTPVGHFLMRSADYVKGSIHMGFIVVDPEIRGKGYGKEMLELAIKYAFEILKLSRITLNVFDTNPSAYSCYKRVGFVDENYIEKNFPYKDELWGTYYMAIEK</sequence>
<proteinExistence type="predicted"/>
<dbReference type="Proteomes" id="UP000306409">
    <property type="component" value="Chromosome"/>
</dbReference>
<evidence type="ECO:0000313" key="2">
    <source>
        <dbReference type="Proteomes" id="UP000306409"/>
    </source>
</evidence>
<keyword evidence="2" id="KW-1185">Reference proteome</keyword>
<dbReference type="EMBL" id="CP061336">
    <property type="protein sequence ID" value="QNU68840.1"/>
    <property type="molecule type" value="Genomic_DNA"/>
</dbReference>
<reference evidence="1 2" key="1">
    <citation type="submission" date="2020-09" db="EMBL/GenBank/DDBJ databases">
        <title>Characterization and genome sequencing of Ruminiclostridium sp. nov. MA18.</title>
        <authorList>
            <person name="Rettenmaier R."/>
            <person name="Kowollik M.-L."/>
            <person name="Liebl W."/>
            <person name="Zverlov V."/>
        </authorList>
    </citation>
    <scope>NUCLEOTIDE SEQUENCE [LARGE SCALE GENOMIC DNA]</scope>
    <source>
        <strain evidence="1 2">MA18</strain>
    </source>
</reference>
<dbReference type="CDD" id="cd04301">
    <property type="entry name" value="NAT_SF"/>
    <property type="match status" value="1"/>
</dbReference>
<dbReference type="InterPro" id="IPR000182">
    <property type="entry name" value="GNAT_dom"/>
</dbReference>
<dbReference type="Pfam" id="PF00583">
    <property type="entry name" value="Acetyltransf_1"/>
    <property type="match status" value="1"/>
</dbReference>
<dbReference type="PANTHER" id="PTHR43415:SF5">
    <property type="entry name" value="ACETYLTRANSFERASE"/>
    <property type="match status" value="1"/>
</dbReference>
<accession>A0A4U7JIB4</accession>
<dbReference type="Gene3D" id="3.40.630.30">
    <property type="match status" value="1"/>
</dbReference>
<dbReference type="GO" id="GO:0016747">
    <property type="term" value="F:acyltransferase activity, transferring groups other than amino-acyl groups"/>
    <property type="evidence" value="ECO:0007669"/>
    <property type="project" value="InterPro"/>
</dbReference>
<dbReference type="AlphaFoldDB" id="A0A4U7JIB4"/>
<dbReference type="SUPFAM" id="SSF55729">
    <property type="entry name" value="Acyl-CoA N-acyltransferases (Nat)"/>
    <property type="match status" value="1"/>
</dbReference>
<organism evidence="1 2">
    <name type="scientific">Ruminiclostridium herbifermentans</name>
    <dbReference type="NCBI Taxonomy" id="2488810"/>
    <lineage>
        <taxon>Bacteria</taxon>
        <taxon>Bacillati</taxon>
        <taxon>Bacillota</taxon>
        <taxon>Clostridia</taxon>
        <taxon>Eubacteriales</taxon>
        <taxon>Oscillospiraceae</taxon>
        <taxon>Ruminiclostridium</taxon>
    </lineage>
</organism>
<dbReference type="RefSeq" id="WP_137695938.1">
    <property type="nucleotide sequence ID" value="NZ_CP061336.1"/>
</dbReference>
<dbReference type="InterPro" id="IPR016181">
    <property type="entry name" value="Acyl_CoA_acyltransferase"/>
</dbReference>
<name>A0A4U7JIB4_9FIRM</name>
<gene>
    <name evidence="1" type="ORF">EHE19_010715</name>
</gene>